<feature type="active site" evidence="13">
    <location>
        <position position="517"/>
    </location>
</feature>
<dbReference type="InterPro" id="IPR002169">
    <property type="entry name" value="Peptidase_M9A/M9B"/>
</dbReference>
<evidence type="ECO:0000256" key="7">
    <source>
        <dbReference type="ARBA" id="ARBA00022723"/>
    </source>
</evidence>
<dbReference type="Pfam" id="PF04151">
    <property type="entry name" value="PPC"/>
    <property type="match status" value="1"/>
</dbReference>
<evidence type="ECO:0000256" key="2">
    <source>
        <dbReference type="ARBA" id="ARBA00001947"/>
    </source>
</evidence>
<dbReference type="STRING" id="758825.SAMN02982985_02733"/>
<dbReference type="InterPro" id="IPR013661">
    <property type="entry name" value="Peptidase_M9_N_dom"/>
</dbReference>
<keyword evidence="10" id="KW-0862">Zinc</keyword>
<dbReference type="InterPro" id="IPR007280">
    <property type="entry name" value="Peptidase_C_arc/bac"/>
</dbReference>
<evidence type="ECO:0000256" key="4">
    <source>
        <dbReference type="ARBA" id="ARBA00012653"/>
    </source>
</evidence>
<dbReference type="Pfam" id="PF08453">
    <property type="entry name" value="Peptidase_M9_N"/>
    <property type="match status" value="1"/>
</dbReference>
<evidence type="ECO:0000256" key="11">
    <source>
        <dbReference type="ARBA" id="ARBA00023049"/>
    </source>
</evidence>
<dbReference type="GO" id="GO:0005576">
    <property type="term" value="C:extracellular region"/>
    <property type="evidence" value="ECO:0007669"/>
    <property type="project" value="UniProtKB-SubCell"/>
</dbReference>
<gene>
    <name evidence="18" type="ORF">SAMN02982985_02733</name>
</gene>
<dbReference type="PANTHER" id="PTHR13062">
    <property type="entry name" value="COLLAGENASE"/>
    <property type="match status" value="1"/>
</dbReference>
<evidence type="ECO:0000256" key="1">
    <source>
        <dbReference type="ARBA" id="ARBA00000424"/>
    </source>
</evidence>
<proteinExistence type="predicted"/>
<feature type="signal peptide" evidence="15">
    <location>
        <begin position="1"/>
        <end position="33"/>
    </location>
</feature>
<evidence type="ECO:0000256" key="10">
    <source>
        <dbReference type="ARBA" id="ARBA00022833"/>
    </source>
</evidence>
<evidence type="ECO:0000256" key="3">
    <source>
        <dbReference type="ARBA" id="ARBA00004613"/>
    </source>
</evidence>
<keyword evidence="19" id="KW-1185">Reference proteome</keyword>
<dbReference type="Pfam" id="PF01752">
    <property type="entry name" value="Peptidase_M9"/>
    <property type="match status" value="1"/>
</dbReference>
<feature type="domain" description="Peptidase M9 collagenase N-terminal" evidence="17">
    <location>
        <begin position="107"/>
        <end position="259"/>
    </location>
</feature>
<evidence type="ECO:0000256" key="12">
    <source>
        <dbReference type="ARBA" id="ARBA00023145"/>
    </source>
</evidence>
<keyword evidence="8 15" id="KW-0732">Signal</keyword>
<accession>A0A1I4N2T0</accession>
<dbReference type="GO" id="GO:0008270">
    <property type="term" value="F:zinc ion binding"/>
    <property type="evidence" value="ECO:0007669"/>
    <property type="project" value="InterPro"/>
</dbReference>
<keyword evidence="11" id="KW-0482">Metalloprotease</keyword>
<feature type="chain" id="PRO_5011499005" description="microbial collagenase" evidence="15">
    <location>
        <begin position="34"/>
        <end position="767"/>
    </location>
</feature>
<keyword evidence="5" id="KW-0964">Secreted</keyword>
<evidence type="ECO:0000256" key="14">
    <source>
        <dbReference type="SAM" id="MobiDB-lite"/>
    </source>
</evidence>
<dbReference type="EC" id="3.4.24.3" evidence="4"/>
<evidence type="ECO:0000256" key="15">
    <source>
        <dbReference type="SAM" id="SignalP"/>
    </source>
</evidence>
<comment type="cofactor">
    <cofactor evidence="2">
        <name>Zn(2+)</name>
        <dbReference type="ChEBI" id="CHEBI:29105"/>
    </cofactor>
</comment>
<dbReference type="PRINTS" id="PR00931">
    <property type="entry name" value="MICOLLPTASE"/>
</dbReference>
<dbReference type="RefSeq" id="WP_093388243.1">
    <property type="nucleotide sequence ID" value="NZ_FOTW01000012.1"/>
</dbReference>
<dbReference type="OrthoDB" id="9802683at2"/>
<evidence type="ECO:0000256" key="9">
    <source>
        <dbReference type="ARBA" id="ARBA00022801"/>
    </source>
</evidence>
<feature type="domain" description="Peptidase C-terminal archaeal/bacterial" evidence="16">
    <location>
        <begin position="687"/>
        <end position="752"/>
    </location>
</feature>
<dbReference type="GO" id="GO:0004222">
    <property type="term" value="F:metalloendopeptidase activity"/>
    <property type="evidence" value="ECO:0007669"/>
    <property type="project" value="UniProtKB-EC"/>
</dbReference>
<name>A0A1I4N2T0_9BURK</name>
<dbReference type="AlphaFoldDB" id="A0A1I4N2T0"/>
<dbReference type="PANTHER" id="PTHR13062:SF9">
    <property type="entry name" value="MICROBIAL COLLAGENASE"/>
    <property type="match status" value="1"/>
</dbReference>
<comment type="catalytic activity">
    <reaction evidence="1">
        <text>Digestion of native collagen in the triple helical region at Xaa-|-Gly bonds. With synthetic peptides, a preference is shown for Gly at P3 and P1', Pro and Ala at P2 and P2', and hydroxyproline, Ala or Arg at P3'.</text>
        <dbReference type="EC" id="3.4.24.3"/>
    </reaction>
</comment>
<dbReference type="GO" id="GO:0006508">
    <property type="term" value="P:proteolysis"/>
    <property type="evidence" value="ECO:0007669"/>
    <property type="project" value="UniProtKB-KW"/>
</dbReference>
<evidence type="ECO:0000313" key="19">
    <source>
        <dbReference type="Proteomes" id="UP000199470"/>
    </source>
</evidence>
<keyword evidence="6" id="KW-0645">Protease</keyword>
<comment type="subcellular location">
    <subcellularLocation>
        <location evidence="3">Secreted</location>
    </subcellularLocation>
</comment>
<feature type="compositionally biased region" description="Low complexity" evidence="14">
    <location>
        <begin position="32"/>
        <end position="46"/>
    </location>
</feature>
<reference evidence="18 19" key="1">
    <citation type="submission" date="2016-10" db="EMBL/GenBank/DDBJ databases">
        <authorList>
            <person name="de Groot N.N."/>
        </authorList>
    </citation>
    <scope>NUCLEOTIDE SEQUENCE [LARGE SCALE GENOMIC DNA]</scope>
    <source>
        <strain evidence="18 19">ATCC 43154</strain>
    </source>
</reference>
<evidence type="ECO:0000256" key="6">
    <source>
        <dbReference type="ARBA" id="ARBA00022670"/>
    </source>
</evidence>
<evidence type="ECO:0000256" key="5">
    <source>
        <dbReference type="ARBA" id="ARBA00022525"/>
    </source>
</evidence>
<dbReference type="Gene3D" id="3.40.30.160">
    <property type="entry name" value="Collagenase ColT, N-terminal domain"/>
    <property type="match status" value="1"/>
</dbReference>
<sequence>MSLPSTPARLPKLLLASLIGAALAATAAAPAHAGGGRSAAPTAAAPADDHNGRLKQAPMPHQRQNLPPSEEQSRYRLSPTNKPRYDLLPRQQRNSVQPLSATPACKDMAVLAGHSGAALADYLVGLPDFECTYPLFSLSAEQAAVVYSAANYNAVASRLAQEGAAYNASSMALVNLVLYLRAGYYLAYSELGPMPPSALTTTLRGPIKQLAEGAALFRENPLAVTTANETLKLITNMQDEAYYLPTLRGVVQRYTNRPDAPNAVEPLKQPTAAYGFTELLTVFFYASGRPAAQPALENDLSYATALNQFVRANKAALLNSNAAYQLTDASNEAFRFMRYPALKAGIKPMVVDLLASTSLNGADRDLWLTGAMAVKYYDNDNCAQYGTCGFETALANAVLKFSKTCSPTLRIRAQEMSEAQLQDSCQRLQTEEGYAHSMLLTKNTPVADDGNASLELVVFDDYSNYSKYASVIYDILTDNGGMYLEGEPSAAGNQARFIAHEASWLRPAFQVWNLEHEYVHYLDGRFDMYGDFGLSTAKPTVWWIEGIAEYLSLKNNNQAAIDMARSGTYRLSEIFGNNYQMSDYSNRAYRWGYMATRFMVERHRADVDAVLGKFRLGDYDGYQGYMNQIGSRYDSEFASWAATASTAGEPPLPQPGDREWPTCPASPYLGKNCAVKNLASSTQAYAYIMLPAGARNVKLTTVGGSGDVDMYVALERYPSATSYDLSSVHAGNAESVAIAAPAIGRWYYITLQAKQPFSGVSVRASYD</sequence>
<evidence type="ECO:0000259" key="17">
    <source>
        <dbReference type="Pfam" id="PF08453"/>
    </source>
</evidence>
<dbReference type="EMBL" id="FOTW01000012">
    <property type="protein sequence ID" value="SFM09788.1"/>
    <property type="molecule type" value="Genomic_DNA"/>
</dbReference>
<protein>
    <recommendedName>
        <fullName evidence="4">microbial collagenase</fullName>
        <ecNumber evidence="4">3.4.24.3</ecNumber>
    </recommendedName>
</protein>
<dbReference type="Gene3D" id="2.60.120.380">
    <property type="match status" value="1"/>
</dbReference>
<feature type="region of interest" description="Disordered" evidence="14">
    <location>
        <begin position="32"/>
        <end position="90"/>
    </location>
</feature>
<evidence type="ECO:0000259" key="16">
    <source>
        <dbReference type="Pfam" id="PF04151"/>
    </source>
</evidence>
<keyword evidence="7" id="KW-0479">Metal-binding</keyword>
<keyword evidence="9" id="KW-0378">Hydrolase</keyword>
<keyword evidence="12" id="KW-0865">Zymogen</keyword>
<dbReference type="Proteomes" id="UP000199470">
    <property type="component" value="Unassembled WGS sequence"/>
</dbReference>
<organism evidence="18 19">
    <name type="scientific">Rugamonas rubra</name>
    <dbReference type="NCBI Taxonomy" id="758825"/>
    <lineage>
        <taxon>Bacteria</taxon>
        <taxon>Pseudomonadati</taxon>
        <taxon>Pseudomonadota</taxon>
        <taxon>Betaproteobacteria</taxon>
        <taxon>Burkholderiales</taxon>
        <taxon>Oxalobacteraceae</taxon>
        <taxon>Telluria group</taxon>
        <taxon>Rugamonas</taxon>
    </lineage>
</organism>
<dbReference type="Gene3D" id="1.10.390.20">
    <property type="match status" value="1"/>
</dbReference>
<evidence type="ECO:0000256" key="8">
    <source>
        <dbReference type="ARBA" id="ARBA00022729"/>
    </source>
</evidence>
<evidence type="ECO:0000256" key="13">
    <source>
        <dbReference type="PIRSR" id="PIRSR602169-1"/>
    </source>
</evidence>
<evidence type="ECO:0000313" key="18">
    <source>
        <dbReference type="EMBL" id="SFM09788.1"/>
    </source>
</evidence>